<dbReference type="EMBL" id="BAABBP010000004">
    <property type="protein sequence ID" value="GAA3987027.1"/>
    <property type="molecule type" value="Genomic_DNA"/>
</dbReference>
<name>A0ABP7QRK3_9BURK</name>
<dbReference type="SUPFAM" id="SSF109604">
    <property type="entry name" value="HD-domain/PDEase-like"/>
    <property type="match status" value="1"/>
</dbReference>
<evidence type="ECO:0000313" key="3">
    <source>
        <dbReference type="Proteomes" id="UP001501627"/>
    </source>
</evidence>
<dbReference type="InterPro" id="IPR013976">
    <property type="entry name" value="HDOD"/>
</dbReference>
<dbReference type="Pfam" id="PF08668">
    <property type="entry name" value="HDOD"/>
    <property type="match status" value="1"/>
</dbReference>
<dbReference type="Gene3D" id="1.10.3210.10">
    <property type="entry name" value="Hypothetical protein af1432"/>
    <property type="match status" value="1"/>
</dbReference>
<accession>A0ABP7QRK3</accession>
<evidence type="ECO:0000259" key="1">
    <source>
        <dbReference type="PROSITE" id="PS51833"/>
    </source>
</evidence>
<feature type="domain" description="HDOD" evidence="1">
    <location>
        <begin position="205"/>
        <end position="391"/>
    </location>
</feature>
<organism evidence="2 3">
    <name type="scientific">Comamonas faecalis</name>
    <dbReference type="NCBI Taxonomy" id="1387849"/>
    <lineage>
        <taxon>Bacteria</taxon>
        <taxon>Pseudomonadati</taxon>
        <taxon>Pseudomonadota</taxon>
        <taxon>Betaproteobacteria</taxon>
        <taxon>Burkholderiales</taxon>
        <taxon>Comamonadaceae</taxon>
        <taxon>Comamonas</taxon>
    </lineage>
</organism>
<dbReference type="PROSITE" id="PS51833">
    <property type="entry name" value="HDOD"/>
    <property type="match status" value="1"/>
</dbReference>
<proteinExistence type="predicted"/>
<reference evidence="3" key="1">
    <citation type="journal article" date="2019" name="Int. J. Syst. Evol. Microbiol.">
        <title>The Global Catalogue of Microorganisms (GCM) 10K type strain sequencing project: providing services to taxonomists for standard genome sequencing and annotation.</title>
        <authorList>
            <consortium name="The Broad Institute Genomics Platform"/>
            <consortium name="The Broad Institute Genome Sequencing Center for Infectious Disease"/>
            <person name="Wu L."/>
            <person name="Ma J."/>
        </authorList>
    </citation>
    <scope>NUCLEOTIDE SEQUENCE [LARGE SCALE GENOMIC DNA]</scope>
    <source>
        <strain evidence="3">JCM 17561</strain>
    </source>
</reference>
<protein>
    <recommendedName>
        <fullName evidence="1">HDOD domain-containing protein</fullName>
    </recommendedName>
</protein>
<sequence>MVQSVLGSLTLGYRLLWNPARKLAGVQLLVDGDGQTHVDAPHLLRTIREMWSASSPPLLLTPATPALLADLLEHAPAGSPSIEVDGAWLADAALLARAQAAHRRGLRLVWRGLLDALPEPAVARLFGMSVLQLSSRDAMQALQVAAQRGRSGAQPPPASPLIAGQVYDGVASRALLSHCLDDVGAMAVAGWPVEDVLHSLRYQPLQPSHETVLKLLKAIDEDQGIEALESVMGEDALLAYRFMTFTNSASLGLRTGVDTPRRGLVMMGYGALAQWLGELLPHASTEPDMRPVRDTTVLRARLAERLMDAGVSHDLRREVYLSGLFSRLDELLHEPIGTIMRRLPLSERIYNAVVLRSGAYAPCLEVAKALEGGDAALVRRLCEDHEMGAEHVNRSLLRMLAEVQIQRPPRAA</sequence>
<evidence type="ECO:0000313" key="2">
    <source>
        <dbReference type="EMBL" id="GAA3987027.1"/>
    </source>
</evidence>
<gene>
    <name evidence="2" type="ORF">GCM10022279_07540</name>
</gene>
<dbReference type="RefSeq" id="WP_103044263.1">
    <property type="nucleotide sequence ID" value="NZ_BAABBP010000004.1"/>
</dbReference>
<keyword evidence="3" id="KW-1185">Reference proteome</keyword>
<dbReference type="Proteomes" id="UP001501627">
    <property type="component" value="Unassembled WGS sequence"/>
</dbReference>
<comment type="caution">
    <text evidence="2">The sequence shown here is derived from an EMBL/GenBank/DDBJ whole genome shotgun (WGS) entry which is preliminary data.</text>
</comment>